<proteinExistence type="predicted"/>
<evidence type="ECO:0000256" key="1">
    <source>
        <dbReference type="SAM" id="MobiDB-lite"/>
    </source>
</evidence>
<feature type="region of interest" description="Disordered" evidence="1">
    <location>
        <begin position="92"/>
        <end position="131"/>
    </location>
</feature>
<reference evidence="2 3" key="1">
    <citation type="submission" date="2013-05" db="EMBL/GenBank/DDBJ databases">
        <title>Genome Sequence of Streptomyces fradiae.</title>
        <authorList>
            <person name="Kirby R."/>
        </authorList>
    </citation>
    <scope>NUCLEOTIDE SEQUENCE [LARGE SCALE GENOMIC DNA]</scope>
    <source>
        <strain evidence="2 3">ATCC 10745</strain>
    </source>
</reference>
<name>A0ABQ6XV71_STRFR</name>
<accession>A0ABQ6XV71</accession>
<keyword evidence="3" id="KW-1185">Reference proteome</keyword>
<evidence type="ECO:0000313" key="2">
    <source>
        <dbReference type="EMBL" id="KAF0649643.1"/>
    </source>
</evidence>
<evidence type="ECO:0000313" key="3">
    <source>
        <dbReference type="Proteomes" id="UP000731519"/>
    </source>
</evidence>
<dbReference type="EMBL" id="ASYR01000013">
    <property type="protein sequence ID" value="KAF0649643.1"/>
    <property type="molecule type" value="Genomic_DNA"/>
</dbReference>
<protein>
    <submittedName>
        <fullName evidence="2">Uncharacterized protein</fullName>
    </submittedName>
</protein>
<sequence length="148" mass="15220">MQDVESAGAFGVSAVAALFVAAATDLCGPADNSARVIAVIAISSGSSSGATQRRRIMMLVSRMPCWYVERPAVIGVVRVGVGRGLLIGPEPVEVDAGRGPGHRGEFLAGDEPTAPTQRDEPADRMSVTGDGDRLTALYGIRDLSGPAA</sequence>
<dbReference type="Proteomes" id="UP000731519">
    <property type="component" value="Unassembled WGS sequence"/>
</dbReference>
<comment type="caution">
    <text evidence="2">The sequence shown here is derived from an EMBL/GenBank/DDBJ whole genome shotgun (WGS) entry which is preliminary data.</text>
</comment>
<gene>
    <name evidence="2" type="ORF">K701_12395</name>
</gene>
<organism evidence="2 3">
    <name type="scientific">Streptomyces fradiae ATCC 10745 = DSM 40063</name>
    <dbReference type="NCBI Taxonomy" id="1319510"/>
    <lineage>
        <taxon>Bacteria</taxon>
        <taxon>Bacillati</taxon>
        <taxon>Actinomycetota</taxon>
        <taxon>Actinomycetes</taxon>
        <taxon>Kitasatosporales</taxon>
        <taxon>Streptomycetaceae</taxon>
        <taxon>Streptomyces</taxon>
    </lineage>
</organism>